<dbReference type="InterPro" id="IPR002579">
    <property type="entry name" value="Met_Sox_Rdtase_MsrB_dom"/>
</dbReference>
<gene>
    <name evidence="5" type="ORF">TQ37_07430</name>
</gene>
<name>A0A0G8AUB1_9SYNE</name>
<dbReference type="PANTHER" id="PTHR10173:SF57">
    <property type="entry name" value="PEPTIDE-METHIONINE (R)-S-OXIDE REDUCTASE"/>
    <property type="match status" value="1"/>
</dbReference>
<reference evidence="5 6" key="1">
    <citation type="submission" date="2015-02" db="EMBL/GenBank/DDBJ databases">
        <authorList>
            <person name="Slaby B."/>
            <person name="Hentschel U."/>
        </authorList>
    </citation>
    <scope>NUCLEOTIDE SEQUENCE [LARGE SCALE GENOMIC DNA]</scope>
    <source>
        <strain evidence="5">15L</strain>
    </source>
</reference>
<dbReference type="PATRIC" id="fig|1608419.3.peg.613"/>
<reference evidence="5 6" key="2">
    <citation type="submission" date="2015-05" db="EMBL/GenBank/DDBJ databases">
        <title>Lifestyle Evolution in Cyanobacterial Symbionts of Sponges.</title>
        <authorList>
            <person name="Burgsdorf I."/>
            <person name="Slaby B.M."/>
            <person name="Handley K.M."/>
            <person name="Haber M."/>
            <person name="Blom J."/>
            <person name="Marshall C.W."/>
            <person name="Gilbert J.A."/>
            <person name="Hentschel U."/>
            <person name="Steindler L."/>
        </authorList>
    </citation>
    <scope>NUCLEOTIDE SEQUENCE [LARGE SCALE GENOMIC DNA]</scope>
    <source>
        <strain evidence="5">15L</strain>
    </source>
</reference>
<evidence type="ECO:0000256" key="3">
    <source>
        <dbReference type="ARBA" id="ARBA00048488"/>
    </source>
</evidence>
<dbReference type="EMBL" id="JYFQ01000146">
    <property type="protein sequence ID" value="KKZ11312.1"/>
    <property type="molecule type" value="Genomic_DNA"/>
</dbReference>
<evidence type="ECO:0000256" key="1">
    <source>
        <dbReference type="ARBA" id="ARBA00012499"/>
    </source>
</evidence>
<evidence type="ECO:0000313" key="5">
    <source>
        <dbReference type="EMBL" id="KKZ11312.1"/>
    </source>
</evidence>
<accession>A0A0G8AUB1</accession>
<dbReference type="GO" id="GO:0033743">
    <property type="term" value="F:peptide-methionine (R)-S-oxide reductase activity"/>
    <property type="evidence" value="ECO:0007669"/>
    <property type="project" value="UniProtKB-EC"/>
</dbReference>
<dbReference type="STRING" id="431041.FLM9_1402"/>
<protein>
    <recommendedName>
        <fullName evidence="1">peptide-methionine (R)-S-oxide reductase</fullName>
        <ecNumber evidence="1">1.8.4.12</ecNumber>
    </recommendedName>
</protein>
<feature type="domain" description="MsrB" evidence="4">
    <location>
        <begin position="45"/>
        <end position="166"/>
    </location>
</feature>
<dbReference type="AlphaFoldDB" id="A0A0G8AUB1"/>
<dbReference type="InterPro" id="IPR011057">
    <property type="entry name" value="Mss4-like_sf"/>
</dbReference>
<comment type="caution">
    <text evidence="5">The sequence shown here is derived from an EMBL/GenBank/DDBJ whole genome shotgun (WGS) entry which is preliminary data.</text>
</comment>
<comment type="catalytic activity">
    <reaction evidence="3">
        <text>L-methionyl-[protein] + [thioredoxin]-disulfide + H2O = L-methionyl-(R)-S-oxide-[protein] + [thioredoxin]-dithiol</text>
        <dbReference type="Rhea" id="RHEA:24164"/>
        <dbReference type="Rhea" id="RHEA-COMP:10698"/>
        <dbReference type="Rhea" id="RHEA-COMP:10700"/>
        <dbReference type="Rhea" id="RHEA-COMP:12313"/>
        <dbReference type="Rhea" id="RHEA-COMP:12314"/>
        <dbReference type="ChEBI" id="CHEBI:15377"/>
        <dbReference type="ChEBI" id="CHEBI:16044"/>
        <dbReference type="ChEBI" id="CHEBI:29950"/>
        <dbReference type="ChEBI" id="CHEBI:45764"/>
        <dbReference type="ChEBI" id="CHEBI:50058"/>
        <dbReference type="EC" id="1.8.4.12"/>
    </reaction>
</comment>
<evidence type="ECO:0000256" key="2">
    <source>
        <dbReference type="ARBA" id="ARBA00023002"/>
    </source>
</evidence>
<dbReference type="PROSITE" id="PS51790">
    <property type="entry name" value="MSRB"/>
    <property type="match status" value="1"/>
</dbReference>
<dbReference type="GO" id="GO:0005737">
    <property type="term" value="C:cytoplasm"/>
    <property type="evidence" value="ECO:0007669"/>
    <property type="project" value="TreeGrafter"/>
</dbReference>
<keyword evidence="2" id="KW-0560">Oxidoreductase</keyword>
<dbReference type="PANTHER" id="PTHR10173">
    <property type="entry name" value="METHIONINE SULFOXIDE REDUCTASE"/>
    <property type="match status" value="1"/>
</dbReference>
<dbReference type="NCBIfam" id="TIGR00357">
    <property type="entry name" value="peptide-methionine (R)-S-oxide reductase MsrB"/>
    <property type="match status" value="1"/>
</dbReference>
<dbReference type="InterPro" id="IPR028427">
    <property type="entry name" value="Met_Sox_Rdtase_MsrB"/>
</dbReference>
<organism evidence="5 6">
    <name type="scientific">Candidatus Synechococcus spongiarum 15L</name>
    <dbReference type="NCBI Taxonomy" id="1608419"/>
    <lineage>
        <taxon>Bacteria</taxon>
        <taxon>Bacillati</taxon>
        <taxon>Cyanobacteriota</taxon>
        <taxon>Cyanophyceae</taxon>
        <taxon>Synechococcales</taxon>
        <taxon>Synechococcaceae</taxon>
        <taxon>Synechococcus</taxon>
    </lineage>
</organism>
<dbReference type="Proteomes" id="UP000035037">
    <property type="component" value="Unassembled WGS sequence"/>
</dbReference>
<dbReference type="Gene3D" id="2.170.150.20">
    <property type="entry name" value="Peptide methionine sulfoxide reductase"/>
    <property type="match status" value="1"/>
</dbReference>
<dbReference type="Pfam" id="PF01641">
    <property type="entry name" value="SelR"/>
    <property type="match status" value="1"/>
</dbReference>
<sequence>MASLLSSVSRRNLLLGLVTSMVVTLKPSMASAASPAGEPAWDLSESEWRQRLSPEAFDVLRREGTERPFTSALLEEKRDGAFVCKGCELPLFSSATKYESGTGWPSFWKPLPDSIGTRLDFKLLLPRTEYHCRRCGGHQGHVFKDGPQPTGKRYCNNGVALAFVPADAAETPAS</sequence>
<evidence type="ECO:0000313" key="6">
    <source>
        <dbReference type="Proteomes" id="UP000035037"/>
    </source>
</evidence>
<dbReference type="EC" id="1.8.4.12" evidence="1"/>
<proteinExistence type="predicted"/>
<dbReference type="GO" id="GO:0006979">
    <property type="term" value="P:response to oxidative stress"/>
    <property type="evidence" value="ECO:0007669"/>
    <property type="project" value="InterPro"/>
</dbReference>
<dbReference type="GO" id="GO:0030091">
    <property type="term" value="P:protein repair"/>
    <property type="evidence" value="ECO:0007669"/>
    <property type="project" value="InterPro"/>
</dbReference>
<dbReference type="SUPFAM" id="SSF51316">
    <property type="entry name" value="Mss4-like"/>
    <property type="match status" value="1"/>
</dbReference>
<evidence type="ECO:0000259" key="4">
    <source>
        <dbReference type="PROSITE" id="PS51790"/>
    </source>
</evidence>